<dbReference type="HOGENOM" id="CLU_267613_0_0_0"/>
<evidence type="ECO:0000313" key="1">
    <source>
        <dbReference type="EMBL" id="ADE55794.1"/>
    </source>
</evidence>
<protein>
    <submittedName>
        <fullName evidence="1">Uncharacterized protein</fullName>
    </submittedName>
</protein>
<sequence>MRISEFLMRASATMALVAAGFYHLSAQSLDDLMFTVGTTANIPGHGSYGYVVLQSQETEAVIGRPYAIYEKQAPFSGSATFQLRAVVQLQQNPETIRSILNASRLIDGEFDELEGRVNAYYEDLDISMIGGSGGEPDLAEKISLAVRSAKAQPELFERLYLLGRLHPGMNCVLGLAYFGPIPNGDLTWELRGWNPSSGTPEEVVGRVLLNAGDVEAGLNYLPLPAPGKPVDVPFPVSDTVYENDPRGHLNVRLRWWTPDKLRSRSLLALGYNLYRMPAAVAVDLGLASEGDLECRAPSQKDLSFFLDGGLLEQVNRYPIITEEDLSEAEAYNDTDTDTYFTADDDDRFDPAQSAAFEDGDEFYYFVSAEDLLRRPGYLSDGHYVMICDRQPPLPVEDVVVANHFEAPTDAATLSSFGGPQCLKVSWRPLSIEDPALNKYNYYIYRWTSTDEMLAKSADPTANLVGGPIRHVPDASLMSWLDQPTVENPEAPQLPQDASRTYYYTVRAEDASACGGNLSANSAPAYGVLRDRRPLGTPKGNVRTRCVEVEIKVLGQVSYTLGEEGAPANAVFTVVVTRDNPDIEWVELRASYVDAGASQGLNTVDLGRVYFAEGVDEVVYYTNHTSKSDQDVTFYARGGDRYGKTSSVLSTTLGSRGPNSDRGTKLTLNLLHEAQFTFTRECGPHVAIDRFVLGGGIVGIRGSLQLLPRTVSYFIYRRVDDGELTLIEEGEGLYAEGTLESIEFEDTALPATPYSRICYYGMLQDRHGNSSPMVRLGDCIEVVREFESPLLAAPEPAESGDAQMATLRWFGAPDGVDRYEVWISASNGVDPADIGPDLERLEFLGDSTRREDDLVYYRYQTQRLASGFGQQAPEFSVDVELDPNLTYTIVVRPVGPGEFDGRLVGPFSNAQSLAWTEGPEPKGPYMDWPDRDLPGVSPGAPDASRYTGALQMVLLPDNHGLPVPALLLGTFRLIDPAINQPILENPESHPGDGEPEFLMPAGDPMISVVKRIVARSTAFPDGEQSIFPFALYRYRVDAPIHRGMTNTVEQVTPMMRSIAYQGGVNYDNSKDGGSGVAVSRVRDPYFYTRLFDTFNPSGPTHYLFMLDYHPVQVEGTYQYLMVLFTDRGEIDTVVPLNQITIQ</sequence>
<name>D5EQI0_CORAD</name>
<dbReference type="AlphaFoldDB" id="D5EQI0"/>
<organism evidence="1 2">
    <name type="scientific">Coraliomargarita akajimensis (strain DSM 45221 / IAM 15411 / JCM 23193 / KCTC 12865 / 04OKA010-24)</name>
    <dbReference type="NCBI Taxonomy" id="583355"/>
    <lineage>
        <taxon>Bacteria</taxon>
        <taxon>Pseudomonadati</taxon>
        <taxon>Verrucomicrobiota</taxon>
        <taxon>Opitutia</taxon>
        <taxon>Puniceicoccales</taxon>
        <taxon>Coraliomargaritaceae</taxon>
        <taxon>Coraliomargarita</taxon>
    </lineage>
</organism>
<accession>D5EQI0</accession>
<dbReference type="Proteomes" id="UP000000925">
    <property type="component" value="Chromosome"/>
</dbReference>
<gene>
    <name evidence="1" type="ordered locus">Caka_2779</name>
</gene>
<evidence type="ECO:0000313" key="2">
    <source>
        <dbReference type="Proteomes" id="UP000000925"/>
    </source>
</evidence>
<proteinExistence type="predicted"/>
<dbReference type="KEGG" id="caa:Caka_2779"/>
<reference evidence="1 2" key="1">
    <citation type="journal article" date="2010" name="Stand. Genomic Sci.">
        <title>Complete genome sequence of Coraliomargarita akajimensis type strain (04OKA010-24).</title>
        <authorList>
            <person name="Mavromatis K."/>
            <person name="Abt B."/>
            <person name="Brambilla E."/>
            <person name="Lapidus A."/>
            <person name="Copeland A."/>
            <person name="Deshpande S."/>
            <person name="Nolan M."/>
            <person name="Lucas S."/>
            <person name="Tice H."/>
            <person name="Cheng J.F."/>
            <person name="Han C."/>
            <person name="Detter J.C."/>
            <person name="Woyke T."/>
            <person name="Goodwin L."/>
            <person name="Pitluck S."/>
            <person name="Held B."/>
            <person name="Brettin T."/>
            <person name="Tapia R."/>
            <person name="Ivanova N."/>
            <person name="Mikhailova N."/>
            <person name="Pati A."/>
            <person name="Liolios K."/>
            <person name="Chen A."/>
            <person name="Palaniappan K."/>
            <person name="Land M."/>
            <person name="Hauser L."/>
            <person name="Chang Y.J."/>
            <person name="Jeffries C.D."/>
            <person name="Rohde M."/>
            <person name="Goker M."/>
            <person name="Bristow J."/>
            <person name="Eisen J.A."/>
            <person name="Markowitz V."/>
            <person name="Hugenholtz P."/>
            <person name="Klenk H.P."/>
            <person name="Kyrpides N.C."/>
        </authorList>
    </citation>
    <scope>NUCLEOTIDE SEQUENCE [LARGE SCALE GENOMIC DNA]</scope>
    <source>
        <strain evidence="2">DSM 45221 / IAM 15411 / JCM 23193 / KCTC 12865</strain>
    </source>
</reference>
<dbReference type="EMBL" id="CP001998">
    <property type="protein sequence ID" value="ADE55794.1"/>
    <property type="molecule type" value="Genomic_DNA"/>
</dbReference>
<keyword evidence="2" id="KW-1185">Reference proteome</keyword>
<dbReference type="STRING" id="583355.Caka_2779"/>